<evidence type="ECO:0000313" key="2">
    <source>
        <dbReference type="EMBL" id="CAG2006498.1"/>
    </source>
</evidence>
<accession>A0A9N8RNF1</accession>
<dbReference type="Proteomes" id="UP000746612">
    <property type="component" value="Unassembled WGS sequence"/>
</dbReference>
<sequence length="390" mass="45286">MVHSFADAESIFTQQDHTPPSRKPSAYVFDSNGDTRIILSTYMAQTIQWEADKIWIKQKKPTKTYYRMRNLEKKCKGVRLSPLTALPAPRDCRKATLQVQDWDYGETCQPSLEKIEFRMLVSGKHLELASNVFKTMLTGPFIEGSADSSGLRRITASDWDHRALKIVLAIMHGYHRDVPRSIDFYLLVKVALIVNYYDCLESVEVYTDIWLKDFEHNLPRTYGRDCILYLFLSWVFSKPEMFQRMAHLAMRHSQKLIEAEDFPIPAVILREINTVRQFTISEIFSAIYELLDRLQDEQECSFECSSMLLGILTKELKRHGILYPRSAPPYNGFSIDGLQKMIRELKRPSWYSGPSKHSHHICDVQVELGLPLAEAEFCMYVFDLQDFQSV</sequence>
<name>A0A9N8RNF1_GIBZA</name>
<reference evidence="2" key="1">
    <citation type="submission" date="2021-03" db="EMBL/GenBank/DDBJ databases">
        <authorList>
            <person name="Alouane T."/>
            <person name="Langin T."/>
            <person name="Bonhomme L."/>
        </authorList>
    </citation>
    <scope>NUCLEOTIDE SEQUENCE</scope>
    <source>
        <strain evidence="2">MDC_Fg202</strain>
    </source>
</reference>
<organism evidence="2 3">
    <name type="scientific">Gibberella zeae</name>
    <name type="common">Wheat head blight fungus</name>
    <name type="synonym">Fusarium graminearum</name>
    <dbReference type="NCBI Taxonomy" id="5518"/>
    <lineage>
        <taxon>Eukaryota</taxon>
        <taxon>Fungi</taxon>
        <taxon>Dikarya</taxon>
        <taxon>Ascomycota</taxon>
        <taxon>Pezizomycotina</taxon>
        <taxon>Sordariomycetes</taxon>
        <taxon>Hypocreomycetidae</taxon>
        <taxon>Hypocreales</taxon>
        <taxon>Nectriaceae</taxon>
        <taxon>Fusarium</taxon>
    </lineage>
</organism>
<protein>
    <recommendedName>
        <fullName evidence="4">BTB domain-containing protein</fullName>
    </recommendedName>
</protein>
<evidence type="ECO:0000256" key="1">
    <source>
        <dbReference type="SAM" id="MobiDB-lite"/>
    </source>
</evidence>
<comment type="caution">
    <text evidence="2">The sequence shown here is derived from an EMBL/GenBank/DDBJ whole genome shotgun (WGS) entry which is preliminary data.</text>
</comment>
<dbReference type="AlphaFoldDB" id="A0A9N8RNF1"/>
<evidence type="ECO:0008006" key="4">
    <source>
        <dbReference type="Google" id="ProtNLM"/>
    </source>
</evidence>
<dbReference type="EMBL" id="CAJPIJ010000184">
    <property type="protein sequence ID" value="CAG2006498.1"/>
    <property type="molecule type" value="Genomic_DNA"/>
</dbReference>
<feature type="region of interest" description="Disordered" evidence="1">
    <location>
        <begin position="1"/>
        <end position="24"/>
    </location>
</feature>
<evidence type="ECO:0000313" key="3">
    <source>
        <dbReference type="Proteomes" id="UP000746612"/>
    </source>
</evidence>
<proteinExistence type="predicted"/>
<gene>
    <name evidence="2" type="ORF">MDCFG202_LOCUS518757</name>
</gene>